<dbReference type="Gene3D" id="1.10.3920.10">
    <property type="entry name" value="PA2201 C-terminal domain-like"/>
    <property type="match status" value="1"/>
</dbReference>
<dbReference type="SUPFAM" id="SSF140731">
    <property type="entry name" value="PA2201 C-terminal domain-like"/>
    <property type="match status" value="1"/>
</dbReference>
<dbReference type="Proteomes" id="UP000076490">
    <property type="component" value="Unassembled WGS sequence"/>
</dbReference>
<comment type="caution">
    <text evidence="3">The sequence shown here is derived from an EMBL/GenBank/DDBJ whole genome shotgun (WGS) entry which is preliminary data.</text>
</comment>
<sequence length="238" mass="27768">MRDRLKDEAYFKNDTYHSTILKFEGLVERLIRERGADDEGVENGYDSLCGYHYNKLIAMYSAGRSLHEIRRALPPLIGLMEKIRGSDEEAVMDYDYYLEVVWLLSIGIMLEIDKTSLSRVKQLALIYEEDALVNFLLNPRDSGPKSTFLFGLPYKNLLPVISGIDPAQQVLSLKSYLENDWYKGHRQAWWYETHHDDDIIYPGYWSFDSGAIVKILDLDDNSLKDVPYYPYDMVHFKK</sequence>
<dbReference type="AlphaFoldDB" id="A0A163FME6"/>
<name>A0A163FME6_9BACL</name>
<dbReference type="InterPro" id="IPR015025">
    <property type="entry name" value="PoNi_C"/>
</dbReference>
<dbReference type="OrthoDB" id="2067926at2"/>
<evidence type="ECO:0000259" key="2">
    <source>
        <dbReference type="Pfam" id="PF08929"/>
    </source>
</evidence>
<proteinExistence type="predicted"/>
<evidence type="ECO:0000259" key="1">
    <source>
        <dbReference type="Pfam" id="PF08928"/>
    </source>
</evidence>
<gene>
    <name evidence="3" type="ORF">AV656_08535</name>
</gene>
<evidence type="ECO:0008006" key="5">
    <source>
        <dbReference type="Google" id="ProtNLM"/>
    </source>
</evidence>
<feature type="domain" description="PoNi C-terminal" evidence="2">
    <location>
        <begin position="129"/>
        <end position="233"/>
    </location>
</feature>
<reference evidence="3 4" key="1">
    <citation type="submission" date="2016-01" db="EMBL/GenBank/DDBJ databases">
        <title>Whole genome sequencing of Bhargavaea cecembensis T14.</title>
        <authorList>
            <person name="Hong K.W."/>
        </authorList>
    </citation>
    <scope>NUCLEOTIDE SEQUENCE [LARGE SCALE GENOMIC DNA]</scope>
    <source>
        <strain evidence="3 4">T14</strain>
    </source>
</reference>
<evidence type="ECO:0000313" key="4">
    <source>
        <dbReference type="Proteomes" id="UP000076490"/>
    </source>
</evidence>
<dbReference type="InterPro" id="IPR028983">
    <property type="entry name" value="PA2201-like_C"/>
</dbReference>
<evidence type="ECO:0000313" key="3">
    <source>
        <dbReference type="EMBL" id="KZE38936.1"/>
    </source>
</evidence>
<dbReference type="RefSeq" id="WP_063180965.1">
    <property type="nucleotide sequence ID" value="NZ_LQNT01000009.1"/>
</dbReference>
<organism evidence="3 4">
    <name type="scientific">Bhargavaea cecembensis</name>
    <dbReference type="NCBI Taxonomy" id="394098"/>
    <lineage>
        <taxon>Bacteria</taxon>
        <taxon>Bacillati</taxon>
        <taxon>Bacillota</taxon>
        <taxon>Bacilli</taxon>
        <taxon>Bacillales</taxon>
        <taxon>Caryophanaceae</taxon>
        <taxon>Bhargavaea</taxon>
    </lineage>
</organism>
<feature type="domain" description="PoNi N-terminal" evidence="1">
    <location>
        <begin position="2"/>
        <end position="120"/>
    </location>
</feature>
<protein>
    <recommendedName>
        <fullName evidence="5">PoNi C-terminal domain-containing protein</fullName>
    </recommendedName>
</protein>
<dbReference type="Pfam" id="PF08929">
    <property type="entry name" value="PoNi_C"/>
    <property type="match status" value="1"/>
</dbReference>
<accession>A0A163FME6</accession>
<dbReference type="InterPro" id="IPR015024">
    <property type="entry name" value="PoNi_N"/>
</dbReference>
<dbReference type="EMBL" id="LQNT01000009">
    <property type="protein sequence ID" value="KZE38936.1"/>
    <property type="molecule type" value="Genomic_DNA"/>
</dbReference>
<dbReference type="Pfam" id="PF08928">
    <property type="entry name" value="PoNi_N"/>
    <property type="match status" value="1"/>
</dbReference>